<dbReference type="AlphaFoldDB" id="A0AA38CGP3"/>
<evidence type="ECO:0000313" key="4">
    <source>
        <dbReference type="Proteomes" id="UP000824469"/>
    </source>
</evidence>
<evidence type="ECO:0000256" key="2">
    <source>
        <dbReference type="SAM" id="Phobius"/>
    </source>
</evidence>
<comment type="caution">
    <text evidence="3">The sequence shown here is derived from an EMBL/GenBank/DDBJ whole genome shotgun (WGS) entry which is preliminary data.</text>
</comment>
<gene>
    <name evidence="3" type="ORF">KI387_012654</name>
</gene>
<feature type="region of interest" description="Disordered" evidence="1">
    <location>
        <begin position="819"/>
        <end position="840"/>
    </location>
</feature>
<reference evidence="3 4" key="1">
    <citation type="journal article" date="2021" name="Nat. Plants">
        <title>The Taxus genome provides insights into paclitaxel biosynthesis.</title>
        <authorList>
            <person name="Xiong X."/>
            <person name="Gou J."/>
            <person name="Liao Q."/>
            <person name="Li Y."/>
            <person name="Zhou Q."/>
            <person name="Bi G."/>
            <person name="Li C."/>
            <person name="Du R."/>
            <person name="Wang X."/>
            <person name="Sun T."/>
            <person name="Guo L."/>
            <person name="Liang H."/>
            <person name="Lu P."/>
            <person name="Wu Y."/>
            <person name="Zhang Z."/>
            <person name="Ro D.K."/>
            <person name="Shang Y."/>
            <person name="Huang S."/>
            <person name="Yan J."/>
        </authorList>
    </citation>
    <scope>NUCLEOTIDE SEQUENCE [LARGE SCALE GENOMIC DNA]</scope>
    <source>
        <strain evidence="3">Ta-2019</strain>
    </source>
</reference>
<feature type="compositionally biased region" description="Polar residues" evidence="1">
    <location>
        <begin position="39"/>
        <end position="51"/>
    </location>
</feature>
<feature type="compositionally biased region" description="Low complexity" evidence="1">
    <location>
        <begin position="87"/>
        <end position="96"/>
    </location>
</feature>
<dbReference type="PANTHER" id="PTHR34775:SF4">
    <property type="entry name" value="TRANSMEMBRANE PROTEIN"/>
    <property type="match status" value="1"/>
</dbReference>
<feature type="compositionally biased region" description="Basic and acidic residues" evidence="1">
    <location>
        <begin position="775"/>
        <end position="794"/>
    </location>
</feature>
<feature type="region of interest" description="Disordered" evidence="1">
    <location>
        <begin position="1016"/>
        <end position="1038"/>
    </location>
</feature>
<evidence type="ECO:0000256" key="1">
    <source>
        <dbReference type="SAM" id="MobiDB-lite"/>
    </source>
</evidence>
<feature type="region of interest" description="Disordered" evidence="1">
    <location>
        <begin position="1"/>
        <end position="99"/>
    </location>
</feature>
<feature type="compositionally biased region" description="Polar residues" evidence="1">
    <location>
        <begin position="19"/>
        <end position="30"/>
    </location>
</feature>
<feature type="region of interest" description="Disordered" evidence="1">
    <location>
        <begin position="775"/>
        <end position="803"/>
    </location>
</feature>
<name>A0AA38CGP3_TAXCH</name>
<protein>
    <submittedName>
        <fullName evidence="3">Uncharacterized protein</fullName>
    </submittedName>
</protein>
<dbReference type="PANTHER" id="PTHR34775">
    <property type="entry name" value="TRANSMEMBRANE PROTEIN"/>
    <property type="match status" value="1"/>
</dbReference>
<feature type="transmembrane region" description="Helical" evidence="2">
    <location>
        <begin position="867"/>
        <end position="885"/>
    </location>
</feature>
<keyword evidence="4" id="KW-1185">Reference proteome</keyword>
<proteinExistence type="predicted"/>
<keyword evidence="2" id="KW-0472">Membrane</keyword>
<dbReference type="Proteomes" id="UP000824469">
    <property type="component" value="Unassembled WGS sequence"/>
</dbReference>
<accession>A0AA38CGP3</accession>
<keyword evidence="2" id="KW-1133">Transmembrane helix</keyword>
<organism evidence="3 4">
    <name type="scientific">Taxus chinensis</name>
    <name type="common">Chinese yew</name>
    <name type="synonym">Taxus wallichiana var. chinensis</name>
    <dbReference type="NCBI Taxonomy" id="29808"/>
    <lineage>
        <taxon>Eukaryota</taxon>
        <taxon>Viridiplantae</taxon>
        <taxon>Streptophyta</taxon>
        <taxon>Embryophyta</taxon>
        <taxon>Tracheophyta</taxon>
        <taxon>Spermatophyta</taxon>
        <taxon>Pinopsida</taxon>
        <taxon>Pinidae</taxon>
        <taxon>Conifers II</taxon>
        <taxon>Cupressales</taxon>
        <taxon>Taxaceae</taxon>
        <taxon>Taxus</taxon>
    </lineage>
</organism>
<sequence>MASPLRSWSPVAAERPKANGNNGLRKSFNVNVFPKAPPSRNSNQSSCTPANSPADYPQRASPFKDFNVPARQSEEIGLENVRPCPPKSAAAKSPAPKTKKNFMAPTFSAASKAASPKKRVLAERNESIVSPSQTAAKVQTKSPFVIARTHLMDVVASCESVMEDTHMKENGEAPIDSMEVDRVRSVPEPEICNVVRRALFEVSEASEDNDSLSFLSRFPDPGEECATVLPPYDPKRNYLSPRPDFLRYRPNRGLDIDVTEDEEGFEKHEFLISETPAESVVTEIKEMESLGEQMASVGISTEVNGHGEIQEEVQAKMAAVGCSEQNPFNPNQGFEPKKNALEQAEASYDNSDEEEEEQKQSSRWLRTSLLFAFVLLCASVALLRSGSPGLLPPFLHDNALARGEFYGSAVDTVKGVDAILRSNVKDVGFSVLRYSRIKYEIMVKNVKSWFASSGNKLEMPTEMPREDVLQNSFENRHTGATEQTCSVLDMGIGLDDDIKRNILPSELLVDSVGDEDFKGEKCNGEVILEDFGPTPVKDVARIPPKYFSNVTNVQENTGVGVLHKNPRLSFPSDLQEDENKVGVQRSGDSMIFSSSNVEVYADLEKPFSSVSDIEEEKGAHGTGDFAAFSSPSLEAYDDLEEPFSFFSDIEEEMGVHGSGDFMAFSSPSFEVYDDLEEQFSFFSDIEEETGVRGDIVAFSTQSFEVYADLEEPFSFLSNIEEEKEAQGKIEDMPEVQNEETKNVFEKENIPEVLEATLISNPADIFSSIIVQDSQVNREDDASEKQSRAAFKDPSKGVSYHESQNAGDYKFLTENIESTKSNEHSISHGNVPKESPLFSGEHSKASEVQVSAIGRRDARDLLPIGTKSVLSIIVAAVIAAIFFASASRKRGKISGKVVAEKPNVEFIAKKVPQRDNCYYSPPPEPTEKTYSGMHFSSSNISPPQVQFLAEYLPEEVSSSDRNTRRMNAQENSFQTYERRFRKGNSFSSATPQEYAVTSEFSSDSPSYGSFTTYEKIARKEGGGDEEPKIMKVVTPVRRS</sequence>
<evidence type="ECO:0000313" key="3">
    <source>
        <dbReference type="EMBL" id="KAH9301071.1"/>
    </source>
</evidence>
<feature type="non-terminal residue" evidence="3">
    <location>
        <position position="1"/>
    </location>
</feature>
<dbReference type="OMA" id="PYDPKRN"/>
<dbReference type="EMBL" id="JAHRHJ020000009">
    <property type="protein sequence ID" value="KAH9301071.1"/>
    <property type="molecule type" value="Genomic_DNA"/>
</dbReference>
<keyword evidence="2" id="KW-0812">Transmembrane</keyword>
<feature type="compositionally biased region" description="Basic and acidic residues" evidence="1">
    <location>
        <begin position="1016"/>
        <end position="1028"/>
    </location>
</feature>